<evidence type="ECO:0000256" key="1">
    <source>
        <dbReference type="ARBA" id="ARBA00023002"/>
    </source>
</evidence>
<keyword evidence="1 4" id="KW-0560">Oxidoreductase</keyword>
<dbReference type="Gene3D" id="3.30.360.10">
    <property type="entry name" value="Dihydrodipicolinate Reductase, domain 2"/>
    <property type="match status" value="1"/>
</dbReference>
<dbReference type="InterPro" id="IPR050463">
    <property type="entry name" value="Gfo/Idh/MocA_oxidrdct_glycsds"/>
</dbReference>
<dbReference type="Pfam" id="PF02894">
    <property type="entry name" value="GFO_IDH_MocA_C"/>
    <property type="match status" value="1"/>
</dbReference>
<keyword evidence="5" id="KW-1185">Reference proteome</keyword>
<evidence type="ECO:0000259" key="3">
    <source>
        <dbReference type="Pfam" id="PF02894"/>
    </source>
</evidence>
<dbReference type="PROSITE" id="PS51318">
    <property type="entry name" value="TAT"/>
    <property type="match status" value="1"/>
</dbReference>
<evidence type="ECO:0000259" key="2">
    <source>
        <dbReference type="Pfam" id="PF01408"/>
    </source>
</evidence>
<reference evidence="4 5" key="1">
    <citation type="submission" date="2019-02" db="EMBL/GenBank/DDBJ databases">
        <title>Deep-cultivation of Planctomycetes and their phenomic and genomic characterization uncovers novel biology.</title>
        <authorList>
            <person name="Wiegand S."/>
            <person name="Jogler M."/>
            <person name="Boedeker C."/>
            <person name="Pinto D."/>
            <person name="Vollmers J."/>
            <person name="Rivas-Marin E."/>
            <person name="Kohn T."/>
            <person name="Peeters S.H."/>
            <person name="Heuer A."/>
            <person name="Rast P."/>
            <person name="Oberbeckmann S."/>
            <person name="Bunk B."/>
            <person name="Jeske O."/>
            <person name="Meyerdierks A."/>
            <person name="Storesund J.E."/>
            <person name="Kallscheuer N."/>
            <person name="Luecker S."/>
            <person name="Lage O.M."/>
            <person name="Pohl T."/>
            <person name="Merkel B.J."/>
            <person name="Hornburger P."/>
            <person name="Mueller R.-W."/>
            <person name="Bruemmer F."/>
            <person name="Labrenz M."/>
            <person name="Spormann A.M."/>
            <person name="Op den Camp H."/>
            <person name="Overmann J."/>
            <person name="Amann R."/>
            <person name="Jetten M.S.M."/>
            <person name="Mascher T."/>
            <person name="Medema M.H."/>
            <person name="Devos D.P."/>
            <person name="Kaster A.-K."/>
            <person name="Ovreas L."/>
            <person name="Rohde M."/>
            <person name="Galperin M.Y."/>
            <person name="Jogler C."/>
        </authorList>
    </citation>
    <scope>NUCLEOTIDE SEQUENCE [LARGE SCALE GENOMIC DNA]</scope>
    <source>
        <strain evidence="4 5">HG15A2</strain>
    </source>
</reference>
<dbReference type="PANTHER" id="PTHR43818:SF11">
    <property type="entry name" value="BCDNA.GH03377"/>
    <property type="match status" value="1"/>
</dbReference>
<evidence type="ECO:0000313" key="5">
    <source>
        <dbReference type="Proteomes" id="UP000319852"/>
    </source>
</evidence>
<proteinExistence type="predicted"/>
<dbReference type="GO" id="GO:0016491">
    <property type="term" value="F:oxidoreductase activity"/>
    <property type="evidence" value="ECO:0007669"/>
    <property type="project" value="UniProtKB-KW"/>
</dbReference>
<dbReference type="SUPFAM" id="SSF51735">
    <property type="entry name" value="NAD(P)-binding Rossmann-fold domains"/>
    <property type="match status" value="1"/>
</dbReference>
<name>A0A517MPW6_9BACT</name>
<feature type="domain" description="Gfo/Idh/MocA-like oxidoreductase N-terminal" evidence="2">
    <location>
        <begin position="49"/>
        <end position="172"/>
    </location>
</feature>
<dbReference type="PANTHER" id="PTHR43818">
    <property type="entry name" value="BCDNA.GH03377"/>
    <property type="match status" value="1"/>
</dbReference>
<dbReference type="InterPro" id="IPR004104">
    <property type="entry name" value="Gfo/Idh/MocA-like_OxRdtase_C"/>
</dbReference>
<gene>
    <name evidence="4" type="primary">yteT</name>
    <name evidence="4" type="ORF">HG15A2_01710</name>
</gene>
<protein>
    <submittedName>
        <fullName evidence="4">Oxidoreductase YteT</fullName>
        <ecNumber evidence="4">1.-.-.-</ecNumber>
    </submittedName>
</protein>
<sequence length="454" mass="50383">MPTSSTKESRREFLQSSLPGATAKLTVGATLAAIAPQVLALEATPSQKLRVALVGTGSRGTYMWGESLEQEFPDRVDTVGLCDINPLRVEYAQSLYKDPPAVFTDFETMIRATKPDVVIVTSPDATHAQYAIAAMQLGCDVICEKPLATTAKDCQAIHDAEKQTGKKVIVTFNARYSPRTIRIKELIAAGAIGDIYSVDCSEMLDLDHGASYFRRWHAYKANSGTLLVQKGSHIFDQVNWWLDAEPVEITALGDLRKYGRNGPFRSTHCRGCNHKSECELYWDITKDKRAMQLYVQCEQADGYLRDACLYREDIDIYDTMAVQCRYDNGVMFNYSLNVTSPIEGQIIAFNGSRGRIELRSYHRQPWNPEMDTELRLITNDPYAMQLLTPEQGEGGHGGADPAIKRSVLYPDTPDPLGQRADSRAGIMSSILGIAAVRSIETGETMRVADMIDLS</sequence>
<organism evidence="4 5">
    <name type="scientific">Adhaeretor mobilis</name>
    <dbReference type="NCBI Taxonomy" id="1930276"/>
    <lineage>
        <taxon>Bacteria</taxon>
        <taxon>Pseudomonadati</taxon>
        <taxon>Planctomycetota</taxon>
        <taxon>Planctomycetia</taxon>
        <taxon>Pirellulales</taxon>
        <taxon>Lacipirellulaceae</taxon>
        <taxon>Adhaeretor</taxon>
    </lineage>
</organism>
<dbReference type="InterPro" id="IPR000683">
    <property type="entry name" value="Gfo/Idh/MocA-like_OxRdtase_N"/>
</dbReference>
<dbReference type="Proteomes" id="UP000319852">
    <property type="component" value="Chromosome"/>
</dbReference>
<dbReference type="EC" id="1.-.-.-" evidence="4"/>
<dbReference type="InterPro" id="IPR036291">
    <property type="entry name" value="NAD(P)-bd_dom_sf"/>
</dbReference>
<dbReference type="AlphaFoldDB" id="A0A517MPW6"/>
<dbReference type="RefSeq" id="WP_218932226.1">
    <property type="nucleotide sequence ID" value="NZ_CP036263.1"/>
</dbReference>
<accession>A0A517MPW6</accession>
<dbReference type="Pfam" id="PF01408">
    <property type="entry name" value="GFO_IDH_MocA"/>
    <property type="match status" value="1"/>
</dbReference>
<dbReference type="EMBL" id="CP036263">
    <property type="protein sequence ID" value="QDS96912.1"/>
    <property type="molecule type" value="Genomic_DNA"/>
</dbReference>
<dbReference type="InterPro" id="IPR006311">
    <property type="entry name" value="TAT_signal"/>
</dbReference>
<dbReference type="KEGG" id="amob:HG15A2_01710"/>
<dbReference type="SUPFAM" id="SSF55347">
    <property type="entry name" value="Glyceraldehyde-3-phosphate dehydrogenase-like, C-terminal domain"/>
    <property type="match status" value="1"/>
</dbReference>
<feature type="domain" description="Gfo/Idh/MocA-like oxidoreductase C-terminal" evidence="3">
    <location>
        <begin position="184"/>
        <end position="444"/>
    </location>
</feature>
<dbReference type="GO" id="GO:0000166">
    <property type="term" value="F:nucleotide binding"/>
    <property type="evidence" value="ECO:0007669"/>
    <property type="project" value="InterPro"/>
</dbReference>
<evidence type="ECO:0000313" key="4">
    <source>
        <dbReference type="EMBL" id="QDS96912.1"/>
    </source>
</evidence>
<dbReference type="Gene3D" id="3.40.50.720">
    <property type="entry name" value="NAD(P)-binding Rossmann-like Domain"/>
    <property type="match status" value="1"/>
</dbReference>